<feature type="domain" description="Nudix hydrolase" evidence="8">
    <location>
        <begin position="512"/>
        <end position="646"/>
    </location>
</feature>
<sequence length="676" mass="73134">MSPHDQSEEEGVRRPLLADSRGTDGTEPGAESTSALDPKFTRNLGAIEAFGIVISIVIGSGIFTSPGSIDTNVPSPGVALIVWLVGGILAWTGASTMAELGTAIPGEGGVQPYLRYIYGDVFGFLAAWTWIIAVMPATLAILSIVFIESIFSAAGVTDQAGSLPHKLLSILVLLVIGLANSISTKVSTRLNGFSVTTKFIAIAAIVVAGLVVVILQVSGINRDAGSNDWLKHSWFGSRNTWTPDGREIDWSSMHGWESLGYYSTALYGALWAYSGWDKAIYVSAELSAPARQLPLAINTALPIIILCFLAANAAYYILLPWKIVSTTDSVAVTAITHLLGPAFGILAAIVICLVVAGSLLGNSFVAGRMIVAASKLDWFPRFLGVLGHVGMPPDPEPPSQSAPRSDAPINATILATLLPIPYLLFGNFRALLTFNGLGEYSFFFLTVLGAILLRFRQPDLHRPYKPFIAIPLVFALVSGFVVVRGAVFAPLQAVILISVWIIGMGTTAMDQTIRVAVAVYVFNKHGQTILGRRKGSLGAGTWGHPGGHLEFNESFEDCAAREVLEETGLEVTDIRFLTAINNANMEGGKHYVTIFVGCRLVDEDAEPVVMEPEKCVRWEWVTWDEMKVTIERQREAERLGKIEEYEGRVLFKPILNLLQQRVGFNPLEIYQSVGRC</sequence>
<evidence type="ECO:0000313" key="10">
    <source>
        <dbReference type="Proteomes" id="UP000068243"/>
    </source>
</evidence>
<dbReference type="Proteomes" id="UP000068243">
    <property type="component" value="Unassembled WGS sequence"/>
</dbReference>
<reference evidence="10" key="1">
    <citation type="journal article" date="2016" name="Genome Announc.">
        <title>Draft genome sequence of Aspergillus niger strain An76.</title>
        <authorList>
            <person name="Gong W."/>
            <person name="Cheng Z."/>
            <person name="Zhang H."/>
            <person name="Liu L."/>
            <person name="Gao P."/>
            <person name="Wang L."/>
        </authorList>
    </citation>
    <scope>NUCLEOTIDE SEQUENCE [LARGE SCALE GENOMIC DNA]</scope>
    <source>
        <strain evidence="10">An76</strain>
    </source>
</reference>
<comment type="subcellular location">
    <subcellularLocation>
        <location evidence="1">Membrane</location>
        <topology evidence="1">Multi-pass membrane protein</topology>
    </subcellularLocation>
</comment>
<dbReference type="OMA" id="YMAAWSW"/>
<name>A0A100IQM8_ASPNG</name>
<dbReference type="VEuPathDB" id="FungiDB:An12g09900"/>
<dbReference type="GO" id="GO:0016020">
    <property type="term" value="C:membrane"/>
    <property type="evidence" value="ECO:0007669"/>
    <property type="project" value="UniProtKB-SubCell"/>
</dbReference>
<dbReference type="EMBL" id="BCMY01000017">
    <property type="protein sequence ID" value="GAQ45564.1"/>
    <property type="molecule type" value="Genomic_DNA"/>
</dbReference>
<evidence type="ECO:0000256" key="4">
    <source>
        <dbReference type="ARBA" id="ARBA00022989"/>
    </source>
</evidence>
<feature type="transmembrane region" description="Helical" evidence="7">
    <location>
        <begin position="437"/>
        <end position="455"/>
    </location>
</feature>
<evidence type="ECO:0000256" key="3">
    <source>
        <dbReference type="ARBA" id="ARBA00022801"/>
    </source>
</evidence>
<dbReference type="InterPro" id="IPR050598">
    <property type="entry name" value="AminoAcid_Transporter"/>
</dbReference>
<dbReference type="PaxDb" id="5061-CADANGAP00010222"/>
<protein>
    <submittedName>
        <fullName evidence="9">Solute carrier family 7 protein</fullName>
    </submittedName>
</protein>
<feature type="region of interest" description="Disordered" evidence="6">
    <location>
        <begin position="1"/>
        <end position="36"/>
    </location>
</feature>
<feature type="transmembrane region" description="Helical" evidence="7">
    <location>
        <begin position="167"/>
        <end position="187"/>
    </location>
</feature>
<evidence type="ECO:0000256" key="7">
    <source>
        <dbReference type="SAM" id="Phobius"/>
    </source>
</evidence>
<evidence type="ECO:0000256" key="1">
    <source>
        <dbReference type="ARBA" id="ARBA00004141"/>
    </source>
</evidence>
<dbReference type="VEuPathDB" id="FungiDB:ASPNIDRAFT2_1209285"/>
<dbReference type="PANTHER" id="PTHR11785">
    <property type="entry name" value="AMINO ACID TRANSPORTER"/>
    <property type="match status" value="1"/>
</dbReference>
<keyword evidence="4 7" id="KW-1133">Transmembrane helix</keyword>
<organism evidence="9 10">
    <name type="scientific">Aspergillus niger</name>
    <dbReference type="NCBI Taxonomy" id="5061"/>
    <lineage>
        <taxon>Eukaryota</taxon>
        <taxon>Fungi</taxon>
        <taxon>Dikarya</taxon>
        <taxon>Ascomycota</taxon>
        <taxon>Pezizomycotina</taxon>
        <taxon>Eurotiomycetes</taxon>
        <taxon>Eurotiomycetidae</taxon>
        <taxon>Eurotiales</taxon>
        <taxon>Aspergillaceae</taxon>
        <taxon>Aspergillus</taxon>
        <taxon>Aspergillus subgen. Circumdati</taxon>
    </lineage>
</organism>
<dbReference type="Pfam" id="PF00293">
    <property type="entry name" value="NUDIX"/>
    <property type="match status" value="1"/>
</dbReference>
<dbReference type="FunFam" id="1.20.1740.10:FF:000042">
    <property type="entry name" value="Similar to amino acid transporter"/>
    <property type="match status" value="1"/>
</dbReference>
<accession>A0A100IQM8</accession>
<dbReference type="Pfam" id="PF13520">
    <property type="entry name" value="AA_permease_2"/>
    <property type="match status" value="1"/>
</dbReference>
<dbReference type="CDD" id="cd04678">
    <property type="entry name" value="NUDIX_MTH2_Nudt15"/>
    <property type="match status" value="1"/>
</dbReference>
<feature type="transmembrane region" description="Helical" evidence="7">
    <location>
        <begin position="77"/>
        <end position="100"/>
    </location>
</feature>
<dbReference type="GO" id="GO:0015179">
    <property type="term" value="F:L-amino acid transmembrane transporter activity"/>
    <property type="evidence" value="ECO:0007669"/>
    <property type="project" value="TreeGrafter"/>
</dbReference>
<dbReference type="PRINTS" id="PR00502">
    <property type="entry name" value="NUDIXFAMILY"/>
</dbReference>
<dbReference type="PROSITE" id="PS00893">
    <property type="entry name" value="NUDIX_BOX"/>
    <property type="match status" value="1"/>
</dbReference>
<dbReference type="InterPro" id="IPR015797">
    <property type="entry name" value="NUDIX_hydrolase-like_dom_sf"/>
</dbReference>
<evidence type="ECO:0000259" key="8">
    <source>
        <dbReference type="PROSITE" id="PS51462"/>
    </source>
</evidence>
<feature type="transmembrane region" description="Helical" evidence="7">
    <location>
        <begin position="199"/>
        <end position="220"/>
    </location>
</feature>
<dbReference type="InterPro" id="IPR002293">
    <property type="entry name" value="AA/rel_permease1"/>
</dbReference>
<proteinExistence type="predicted"/>
<feature type="transmembrane region" description="Helical" evidence="7">
    <location>
        <begin position="338"/>
        <end position="360"/>
    </location>
</feature>
<dbReference type="SUPFAM" id="SSF55811">
    <property type="entry name" value="Nudix"/>
    <property type="match status" value="1"/>
</dbReference>
<dbReference type="PROSITE" id="PS51462">
    <property type="entry name" value="NUDIX"/>
    <property type="match status" value="1"/>
</dbReference>
<dbReference type="OrthoDB" id="10062876at2759"/>
<dbReference type="Gene3D" id="1.20.1740.10">
    <property type="entry name" value="Amino acid/polyamine transporter I"/>
    <property type="match status" value="1"/>
</dbReference>
<evidence type="ECO:0000256" key="6">
    <source>
        <dbReference type="SAM" id="MobiDB-lite"/>
    </source>
</evidence>
<dbReference type="Gene3D" id="3.90.79.10">
    <property type="entry name" value="Nucleoside Triphosphate Pyrophosphohydrolase"/>
    <property type="match status" value="1"/>
</dbReference>
<feature type="transmembrane region" description="Helical" evidence="7">
    <location>
        <begin position="297"/>
        <end position="318"/>
    </location>
</feature>
<evidence type="ECO:0000256" key="5">
    <source>
        <dbReference type="ARBA" id="ARBA00023136"/>
    </source>
</evidence>
<dbReference type="InterPro" id="IPR000086">
    <property type="entry name" value="NUDIX_hydrolase_dom"/>
</dbReference>
<keyword evidence="2 7" id="KW-0812">Transmembrane</keyword>
<dbReference type="PANTHER" id="PTHR11785:SF402">
    <property type="entry name" value="AMINO ACID TRANSPORTER (EUROFUNG)"/>
    <property type="match status" value="1"/>
</dbReference>
<dbReference type="FunFam" id="3.90.79.10:FF:000060">
    <property type="entry name" value="Nudix hydrolase 1"/>
    <property type="match status" value="1"/>
</dbReference>
<feature type="transmembrane region" description="Helical" evidence="7">
    <location>
        <begin position="467"/>
        <end position="487"/>
    </location>
</feature>
<dbReference type="AlphaFoldDB" id="A0A100IQM8"/>
<feature type="transmembrane region" description="Helical" evidence="7">
    <location>
        <begin position="259"/>
        <end position="276"/>
    </location>
</feature>
<evidence type="ECO:0000256" key="2">
    <source>
        <dbReference type="ARBA" id="ARBA00022692"/>
    </source>
</evidence>
<feature type="transmembrane region" description="Helical" evidence="7">
    <location>
        <begin position="121"/>
        <end position="147"/>
    </location>
</feature>
<comment type="caution">
    <text evidence="9">The sequence shown here is derived from an EMBL/GenBank/DDBJ whole genome shotgun (WGS) entry which is preliminary data.</text>
</comment>
<feature type="transmembrane region" description="Helical" evidence="7">
    <location>
        <begin position="44"/>
        <end position="65"/>
    </location>
</feature>
<dbReference type="VEuPathDB" id="FungiDB:M747DRAFT_294678"/>
<keyword evidence="3" id="KW-0378">Hydrolase</keyword>
<keyword evidence="5 7" id="KW-0472">Membrane</keyword>
<dbReference type="InterPro" id="IPR020476">
    <property type="entry name" value="Nudix_hydrolase"/>
</dbReference>
<dbReference type="VEuPathDB" id="FungiDB:ATCC64974_34030"/>
<evidence type="ECO:0000313" key="9">
    <source>
        <dbReference type="EMBL" id="GAQ45564.1"/>
    </source>
</evidence>
<gene>
    <name evidence="9" type="ORF">ABL_08225</name>
</gene>
<dbReference type="InterPro" id="IPR020084">
    <property type="entry name" value="NUDIX_hydrolase_CS"/>
</dbReference>
<dbReference type="GO" id="GO:0016787">
    <property type="term" value="F:hydrolase activity"/>
    <property type="evidence" value="ECO:0007669"/>
    <property type="project" value="UniProtKB-KW"/>
</dbReference>